<dbReference type="SUPFAM" id="SSF53383">
    <property type="entry name" value="PLP-dependent transferases"/>
    <property type="match status" value="1"/>
</dbReference>
<proteinExistence type="predicted"/>
<evidence type="ECO:0000313" key="3">
    <source>
        <dbReference type="EMBL" id="KAK3595795.1"/>
    </source>
</evidence>
<evidence type="ECO:0000259" key="2">
    <source>
        <dbReference type="Pfam" id="PF00266"/>
    </source>
</evidence>
<dbReference type="EMBL" id="JAEAOA010001512">
    <property type="protein sequence ID" value="KAK3595795.1"/>
    <property type="molecule type" value="Genomic_DNA"/>
</dbReference>
<feature type="region of interest" description="Disordered" evidence="1">
    <location>
        <begin position="644"/>
        <end position="666"/>
    </location>
</feature>
<evidence type="ECO:0000313" key="4">
    <source>
        <dbReference type="Proteomes" id="UP001195483"/>
    </source>
</evidence>
<dbReference type="InterPro" id="IPR015421">
    <property type="entry name" value="PyrdxlP-dep_Trfase_major"/>
</dbReference>
<feature type="compositionally biased region" description="Basic and acidic residues" evidence="1">
    <location>
        <begin position="651"/>
        <end position="666"/>
    </location>
</feature>
<reference evidence="3" key="2">
    <citation type="journal article" date="2021" name="Genome Biol. Evol.">
        <title>Developing a high-quality reference genome for a parasitic bivalve with doubly uniparental inheritance (Bivalvia: Unionida).</title>
        <authorList>
            <person name="Smith C.H."/>
        </authorList>
    </citation>
    <scope>NUCLEOTIDE SEQUENCE</scope>
    <source>
        <strain evidence="3">CHS0354</strain>
        <tissue evidence="3">Mantle</tissue>
    </source>
</reference>
<dbReference type="InterPro" id="IPR015424">
    <property type="entry name" value="PyrdxlP-dep_Trfase"/>
</dbReference>
<reference evidence="3" key="3">
    <citation type="submission" date="2023-05" db="EMBL/GenBank/DDBJ databases">
        <authorList>
            <person name="Smith C.H."/>
        </authorList>
    </citation>
    <scope>NUCLEOTIDE SEQUENCE</scope>
    <source>
        <strain evidence="3">CHS0354</strain>
        <tissue evidence="3">Mantle</tissue>
    </source>
</reference>
<dbReference type="Gene3D" id="3.40.640.10">
    <property type="entry name" value="Type I PLP-dependent aspartate aminotransferase-like (Major domain)"/>
    <property type="match status" value="1"/>
</dbReference>
<dbReference type="InterPro" id="IPR015422">
    <property type="entry name" value="PyrdxlP-dep_Trfase_small"/>
</dbReference>
<protein>
    <recommendedName>
        <fullName evidence="2">Aminotransferase class V domain-containing protein</fullName>
    </recommendedName>
</protein>
<dbReference type="PANTHER" id="PTHR43686:SF1">
    <property type="entry name" value="AMINOTRAN_5 DOMAIN-CONTAINING PROTEIN"/>
    <property type="match status" value="1"/>
</dbReference>
<dbReference type="Proteomes" id="UP001195483">
    <property type="component" value="Unassembled WGS sequence"/>
</dbReference>
<accession>A0AAE0SQG1</accession>
<dbReference type="PANTHER" id="PTHR43686">
    <property type="entry name" value="SULFURTRANSFERASE-RELATED"/>
    <property type="match status" value="1"/>
</dbReference>
<dbReference type="InterPro" id="IPR000192">
    <property type="entry name" value="Aminotrans_V_dom"/>
</dbReference>
<name>A0AAE0SQG1_9BIVA</name>
<feature type="region of interest" description="Disordered" evidence="1">
    <location>
        <begin position="18"/>
        <end position="37"/>
    </location>
</feature>
<keyword evidence="4" id="KW-1185">Reference proteome</keyword>
<feature type="domain" description="Aminotransferase class V" evidence="2">
    <location>
        <begin position="68"/>
        <end position="429"/>
    </location>
</feature>
<organism evidence="3 4">
    <name type="scientific">Potamilus streckersoni</name>
    <dbReference type="NCBI Taxonomy" id="2493646"/>
    <lineage>
        <taxon>Eukaryota</taxon>
        <taxon>Metazoa</taxon>
        <taxon>Spiralia</taxon>
        <taxon>Lophotrochozoa</taxon>
        <taxon>Mollusca</taxon>
        <taxon>Bivalvia</taxon>
        <taxon>Autobranchia</taxon>
        <taxon>Heteroconchia</taxon>
        <taxon>Palaeoheterodonta</taxon>
        <taxon>Unionida</taxon>
        <taxon>Unionoidea</taxon>
        <taxon>Unionidae</taxon>
        <taxon>Ambleminae</taxon>
        <taxon>Lampsilini</taxon>
        <taxon>Potamilus</taxon>
    </lineage>
</organism>
<dbReference type="Pfam" id="PF00266">
    <property type="entry name" value="Aminotran_5"/>
    <property type="match status" value="1"/>
</dbReference>
<dbReference type="AlphaFoldDB" id="A0AAE0SQG1"/>
<dbReference type="Gene3D" id="3.90.1150.10">
    <property type="entry name" value="Aspartate Aminotransferase, domain 1"/>
    <property type="match status" value="1"/>
</dbReference>
<gene>
    <name evidence="3" type="ORF">CHS0354_025432</name>
</gene>
<reference evidence="3" key="1">
    <citation type="journal article" date="2021" name="Genome Biol. Evol.">
        <title>A High-Quality Reference Genome for a Parasitic Bivalve with Doubly Uniparental Inheritance (Bivalvia: Unionida).</title>
        <authorList>
            <person name="Smith C.H."/>
        </authorList>
    </citation>
    <scope>NUCLEOTIDE SEQUENCE</scope>
    <source>
        <strain evidence="3">CHS0354</strain>
    </source>
</reference>
<sequence>MSSKKRIGGGYVFVGSKQADKHARPAKHESTNSSTSSYDRYPVLRYIQDNVIGNKVLMEGPFGPKRVVYCDYTASGRSLSFIEDYIRNYVFPFYANTHSENGRNARQTAKFREEAREIIKQCVNASKDDIVIFTGSGATAALHKVAMGLKVNQSRVAEDTVVFIGPFEHHSNTLPWKEYGVTVVRIQDRHDGYIDVDQLQDELKFWKEKRRLLIVAVSAASNVTGIITDTVTVAKIAHKYGAYVIFDYAAGGPYLKIDMNPSKDGYKDAVLVSPHKFIGGPGTPGLVIAKKWMFRNPVPDRVGGGTVVYVSRDVHIYTSDIENREEGGTPAIIESIRTGMVFQLKQAVGTDVIEEREAELCRRALGIWEDNPNLIILGSHSAKRVTIFSFLVKHQSTGRLLHYNYVSTLLNDLFGIQSRGGCACAGPYTHDLLGISEPTAKKFMWFVSDKSGKNITFPDSPVAMMRPGFTRINLSYFFDDETLDFVIKAVDMVATHGWKLLPQYTFNPYTGIWRNKGWLKEDENSYHSLRDISYDNSGVLVAHRKPPRQASDISFQDTMKKAESILKADGKNIDIRESSASRTLNDAIPRDKRRLRWFMTPQDAIDLLLNEADGLQKKRIYRMPFKVRNNSPILVGSCSEQCIPSSTDQSDVTKGKDNKIRREITH</sequence>
<feature type="compositionally biased region" description="Basic and acidic residues" evidence="1">
    <location>
        <begin position="18"/>
        <end position="30"/>
    </location>
</feature>
<comment type="caution">
    <text evidence="3">The sequence shown here is derived from an EMBL/GenBank/DDBJ whole genome shotgun (WGS) entry which is preliminary data.</text>
</comment>
<evidence type="ECO:0000256" key="1">
    <source>
        <dbReference type="SAM" id="MobiDB-lite"/>
    </source>
</evidence>